<feature type="compositionally biased region" description="Low complexity" evidence="2">
    <location>
        <begin position="52"/>
        <end position="61"/>
    </location>
</feature>
<feature type="region of interest" description="Disordered" evidence="2">
    <location>
        <begin position="52"/>
        <end position="75"/>
    </location>
</feature>
<feature type="region of interest" description="Disordered" evidence="2">
    <location>
        <begin position="312"/>
        <end position="342"/>
    </location>
</feature>
<evidence type="ECO:0000256" key="2">
    <source>
        <dbReference type="SAM" id="MobiDB-lite"/>
    </source>
</evidence>
<feature type="compositionally biased region" description="Polar residues" evidence="2">
    <location>
        <begin position="312"/>
        <end position="322"/>
    </location>
</feature>
<accession>A0A821BP02</accession>
<reference evidence="3" key="1">
    <citation type="submission" date="2021-02" db="EMBL/GenBank/DDBJ databases">
        <authorList>
            <person name="Nowell W R."/>
        </authorList>
    </citation>
    <scope>NUCLEOTIDE SEQUENCE</scope>
</reference>
<evidence type="ECO:0000313" key="4">
    <source>
        <dbReference type="Proteomes" id="UP000663851"/>
    </source>
</evidence>
<feature type="compositionally biased region" description="Low complexity" evidence="2">
    <location>
        <begin position="332"/>
        <end position="342"/>
    </location>
</feature>
<dbReference type="EMBL" id="CAJOBO010009626">
    <property type="protein sequence ID" value="CAF4593474.1"/>
    <property type="molecule type" value="Genomic_DNA"/>
</dbReference>
<proteinExistence type="predicted"/>
<dbReference type="Gene3D" id="6.10.250.1630">
    <property type="match status" value="1"/>
</dbReference>
<protein>
    <submittedName>
        <fullName evidence="3">Uncharacterized protein</fullName>
    </submittedName>
</protein>
<sequence length="434" mass="48781">GREFRVPKALEIDPSFLAALPEEMRQEILTDQVRNFEREENQRRAQRAAAYAAANPTANLNSQANDGTNNDNFASRTNQATSESVIGEMLGEINPEFISALPPEIREELLAERRRTAATMAAMSGVNLPDSGPAEFLRTLQPHLRQQVLADMDESQIGALPEDMANEARALRAAMETQQQQYIRERMARNHHDMLNMLTHSARPIRMYNLRALQEARNNRTDRQPTNWFALRTGTNTAGDVNSNTAAIGSRGRQLLDYESICCLLVLLFIDDTRLNFARLQKVLKNLCHHTQTRQWIIKALLSIINKSTGRTEYEGPTSTPGAPTLVLKNPSTNNQSQTTTNNITGNEIQQIKNINPAWLTINFESAFGARTNVFKIQRLGNTKRHGSVHISVHAQACPIVCRQVLESLIILAKNFPDQFLPLPLTNNDQQQQQ</sequence>
<evidence type="ECO:0000256" key="1">
    <source>
        <dbReference type="ARBA" id="ARBA00022679"/>
    </source>
</evidence>
<dbReference type="InterPro" id="IPR025527">
    <property type="entry name" value="HUWE1/Rev1_UBM"/>
</dbReference>
<keyword evidence="1" id="KW-0808">Transferase</keyword>
<feature type="non-terminal residue" evidence="3">
    <location>
        <position position="434"/>
    </location>
</feature>
<organism evidence="3 4">
    <name type="scientific">Rotaria socialis</name>
    <dbReference type="NCBI Taxonomy" id="392032"/>
    <lineage>
        <taxon>Eukaryota</taxon>
        <taxon>Metazoa</taxon>
        <taxon>Spiralia</taxon>
        <taxon>Gnathifera</taxon>
        <taxon>Rotifera</taxon>
        <taxon>Eurotatoria</taxon>
        <taxon>Bdelloidea</taxon>
        <taxon>Philodinida</taxon>
        <taxon>Philodinidae</taxon>
        <taxon>Rotaria</taxon>
    </lineage>
</organism>
<dbReference type="Proteomes" id="UP000663851">
    <property type="component" value="Unassembled WGS sequence"/>
</dbReference>
<comment type="caution">
    <text evidence="3">The sequence shown here is derived from an EMBL/GenBank/DDBJ whole genome shotgun (WGS) entry which is preliminary data.</text>
</comment>
<name>A0A821BP02_9BILA</name>
<evidence type="ECO:0000313" key="3">
    <source>
        <dbReference type="EMBL" id="CAF4593474.1"/>
    </source>
</evidence>
<feature type="non-terminal residue" evidence="3">
    <location>
        <position position="1"/>
    </location>
</feature>
<gene>
    <name evidence="3" type="ORF">HFQ381_LOCUS33152</name>
</gene>
<dbReference type="GO" id="GO:0016740">
    <property type="term" value="F:transferase activity"/>
    <property type="evidence" value="ECO:0007669"/>
    <property type="project" value="UniProtKB-KW"/>
</dbReference>
<feature type="compositionally biased region" description="Polar residues" evidence="2">
    <location>
        <begin position="62"/>
        <end position="75"/>
    </location>
</feature>
<dbReference type="AlphaFoldDB" id="A0A821BP02"/>
<dbReference type="Pfam" id="PF14377">
    <property type="entry name" value="UBM"/>
    <property type="match status" value="3"/>
</dbReference>